<organism evidence="1 2">
    <name type="scientific">Pistacia integerrima</name>
    <dbReference type="NCBI Taxonomy" id="434235"/>
    <lineage>
        <taxon>Eukaryota</taxon>
        <taxon>Viridiplantae</taxon>
        <taxon>Streptophyta</taxon>
        <taxon>Embryophyta</taxon>
        <taxon>Tracheophyta</taxon>
        <taxon>Spermatophyta</taxon>
        <taxon>Magnoliopsida</taxon>
        <taxon>eudicotyledons</taxon>
        <taxon>Gunneridae</taxon>
        <taxon>Pentapetalae</taxon>
        <taxon>rosids</taxon>
        <taxon>malvids</taxon>
        <taxon>Sapindales</taxon>
        <taxon>Anacardiaceae</taxon>
        <taxon>Pistacia</taxon>
    </lineage>
</organism>
<dbReference type="EMBL" id="CM047743">
    <property type="protein sequence ID" value="KAJ0030448.1"/>
    <property type="molecule type" value="Genomic_DNA"/>
</dbReference>
<evidence type="ECO:0000313" key="1">
    <source>
        <dbReference type="EMBL" id="KAJ0030448.1"/>
    </source>
</evidence>
<reference evidence="2" key="1">
    <citation type="journal article" date="2023" name="G3 (Bethesda)">
        <title>Genome assembly and association tests identify interacting loci associated with vigor, precocity, and sex in interspecific pistachio rootstocks.</title>
        <authorList>
            <person name="Palmer W."/>
            <person name="Jacygrad E."/>
            <person name="Sagayaradj S."/>
            <person name="Cavanaugh K."/>
            <person name="Han R."/>
            <person name="Bertier L."/>
            <person name="Beede B."/>
            <person name="Kafkas S."/>
            <person name="Golino D."/>
            <person name="Preece J."/>
            <person name="Michelmore R."/>
        </authorList>
    </citation>
    <scope>NUCLEOTIDE SEQUENCE [LARGE SCALE GENOMIC DNA]</scope>
</reference>
<evidence type="ECO:0000313" key="2">
    <source>
        <dbReference type="Proteomes" id="UP001163603"/>
    </source>
</evidence>
<keyword evidence="2" id="KW-1185">Reference proteome</keyword>
<accession>A0ACC0Y8T0</accession>
<sequence>MSYTYQGVTLTLIYGIDLSCNNLTGKIHQIGDLTRIVISHNKLTGSIPRTFSNLKKIQSLDLSYNNLNGNIPPDLLELNSLSAFNVAHYLARPLAKLHNL</sequence>
<dbReference type="Proteomes" id="UP001163603">
    <property type="component" value="Chromosome 8"/>
</dbReference>
<comment type="caution">
    <text evidence="1">The sequence shown here is derived from an EMBL/GenBank/DDBJ whole genome shotgun (WGS) entry which is preliminary data.</text>
</comment>
<name>A0ACC0Y8T0_9ROSI</name>
<proteinExistence type="predicted"/>
<protein>
    <submittedName>
        <fullName evidence="1">Uncharacterized protein</fullName>
    </submittedName>
</protein>
<gene>
    <name evidence="1" type="ORF">Pint_14474</name>
</gene>